<feature type="region of interest" description="Disordered" evidence="10">
    <location>
        <begin position="1890"/>
        <end position="1927"/>
    </location>
</feature>
<dbReference type="InterPro" id="IPR051969">
    <property type="entry name" value="Zinc-finger_DNA-bd_regulators"/>
</dbReference>
<dbReference type="PANTHER" id="PTHR45944:SF2">
    <property type="entry name" value="SCHNURRI, ISOFORM F"/>
    <property type="match status" value="1"/>
</dbReference>
<feature type="region of interest" description="Disordered" evidence="10">
    <location>
        <begin position="658"/>
        <end position="695"/>
    </location>
</feature>
<keyword evidence="7" id="KW-0804">Transcription</keyword>
<evidence type="ECO:0000256" key="1">
    <source>
        <dbReference type="ARBA" id="ARBA00004123"/>
    </source>
</evidence>
<dbReference type="GO" id="GO:0000981">
    <property type="term" value="F:DNA-binding transcription factor activity, RNA polymerase II-specific"/>
    <property type="evidence" value="ECO:0007669"/>
    <property type="project" value="TreeGrafter"/>
</dbReference>
<feature type="compositionally biased region" description="Polar residues" evidence="10">
    <location>
        <begin position="2690"/>
        <end position="2701"/>
    </location>
</feature>
<feature type="region of interest" description="Disordered" evidence="10">
    <location>
        <begin position="2777"/>
        <end position="2810"/>
    </location>
</feature>
<protein>
    <submittedName>
        <fullName evidence="13">Uncharacterized protein LOC106172980</fullName>
    </submittedName>
</protein>
<evidence type="ECO:0000256" key="9">
    <source>
        <dbReference type="PROSITE-ProRule" id="PRU00042"/>
    </source>
</evidence>
<keyword evidence="5" id="KW-0862">Zinc</keyword>
<feature type="compositionally biased region" description="Low complexity" evidence="10">
    <location>
        <begin position="1898"/>
        <end position="1910"/>
    </location>
</feature>
<feature type="compositionally biased region" description="Low complexity" evidence="10">
    <location>
        <begin position="1254"/>
        <end position="1272"/>
    </location>
</feature>
<feature type="compositionally biased region" description="Polar residues" evidence="10">
    <location>
        <begin position="1820"/>
        <end position="1836"/>
    </location>
</feature>
<dbReference type="FunFam" id="3.30.160.60:FF:000100">
    <property type="entry name" value="Zinc finger 45-like"/>
    <property type="match status" value="1"/>
</dbReference>
<dbReference type="KEGG" id="lak:106172980"/>
<feature type="domain" description="C2H2-type" evidence="11">
    <location>
        <begin position="350"/>
        <end position="377"/>
    </location>
</feature>
<name>A0A1S3JG61_LINAN</name>
<feature type="compositionally biased region" description="Polar residues" evidence="10">
    <location>
        <begin position="2575"/>
        <end position="2584"/>
    </location>
</feature>
<gene>
    <name evidence="13" type="primary">LOC106172980</name>
</gene>
<feature type="compositionally biased region" description="Low complexity" evidence="10">
    <location>
        <begin position="449"/>
        <end position="461"/>
    </location>
</feature>
<evidence type="ECO:0000313" key="13">
    <source>
        <dbReference type="RefSeq" id="XP_013409395.1"/>
    </source>
</evidence>
<feature type="compositionally biased region" description="Polar residues" evidence="10">
    <location>
        <begin position="1674"/>
        <end position="1695"/>
    </location>
</feature>
<reference evidence="13" key="1">
    <citation type="submission" date="2025-08" db="UniProtKB">
        <authorList>
            <consortium name="RefSeq"/>
        </authorList>
    </citation>
    <scope>IDENTIFICATION</scope>
    <source>
        <tissue evidence="13">Gonads</tissue>
    </source>
</reference>
<feature type="compositionally biased region" description="Polar residues" evidence="10">
    <location>
        <begin position="822"/>
        <end position="837"/>
    </location>
</feature>
<feature type="compositionally biased region" description="Basic and acidic residues" evidence="10">
    <location>
        <begin position="2535"/>
        <end position="2556"/>
    </location>
</feature>
<dbReference type="GO" id="GO:0000978">
    <property type="term" value="F:RNA polymerase II cis-regulatory region sequence-specific DNA binding"/>
    <property type="evidence" value="ECO:0007669"/>
    <property type="project" value="TreeGrafter"/>
</dbReference>
<feature type="region of interest" description="Disordered" evidence="10">
    <location>
        <begin position="404"/>
        <end position="470"/>
    </location>
</feature>
<dbReference type="SMART" id="SM00355">
    <property type="entry name" value="ZnF_C2H2"/>
    <property type="match status" value="9"/>
</dbReference>
<feature type="region of interest" description="Disordered" evidence="10">
    <location>
        <begin position="2521"/>
        <end position="2557"/>
    </location>
</feature>
<evidence type="ECO:0000256" key="7">
    <source>
        <dbReference type="ARBA" id="ARBA00023163"/>
    </source>
</evidence>
<feature type="domain" description="C2H2-type" evidence="11">
    <location>
        <begin position="1978"/>
        <end position="2002"/>
    </location>
</feature>
<feature type="region of interest" description="Disordered" evidence="10">
    <location>
        <begin position="2221"/>
        <end position="2256"/>
    </location>
</feature>
<keyword evidence="6" id="KW-0805">Transcription regulation</keyword>
<feature type="domain" description="C2H2-type" evidence="11">
    <location>
        <begin position="1950"/>
        <end position="1977"/>
    </location>
</feature>
<feature type="region of interest" description="Disordered" evidence="10">
    <location>
        <begin position="321"/>
        <end position="349"/>
    </location>
</feature>
<evidence type="ECO:0000256" key="4">
    <source>
        <dbReference type="ARBA" id="ARBA00022771"/>
    </source>
</evidence>
<dbReference type="PANTHER" id="PTHR45944">
    <property type="entry name" value="SCHNURRI, ISOFORM F"/>
    <property type="match status" value="1"/>
</dbReference>
<feature type="domain" description="C2H2-type" evidence="11">
    <location>
        <begin position="2660"/>
        <end position="2689"/>
    </location>
</feature>
<dbReference type="STRING" id="7574.A0A1S3JG61"/>
<dbReference type="PROSITE" id="PS50157">
    <property type="entry name" value="ZINC_FINGER_C2H2_2"/>
    <property type="match status" value="8"/>
</dbReference>
<evidence type="ECO:0000256" key="6">
    <source>
        <dbReference type="ARBA" id="ARBA00023015"/>
    </source>
</evidence>
<feature type="region of interest" description="Disordered" evidence="10">
    <location>
        <begin position="2902"/>
        <end position="2929"/>
    </location>
</feature>
<feature type="region of interest" description="Disordered" evidence="10">
    <location>
        <begin position="1"/>
        <end position="76"/>
    </location>
</feature>
<proteinExistence type="predicted"/>
<feature type="compositionally biased region" description="Acidic residues" evidence="10">
    <location>
        <begin position="421"/>
        <end position="448"/>
    </location>
</feature>
<dbReference type="SUPFAM" id="SSF57667">
    <property type="entry name" value="beta-beta-alpha zinc fingers"/>
    <property type="match status" value="4"/>
</dbReference>
<feature type="domain" description="C2H2-type" evidence="11">
    <location>
        <begin position="378"/>
        <end position="402"/>
    </location>
</feature>
<keyword evidence="8" id="KW-0539">Nucleus</keyword>
<feature type="region of interest" description="Disordered" evidence="10">
    <location>
        <begin position="2680"/>
        <end position="2701"/>
    </location>
</feature>
<evidence type="ECO:0000256" key="8">
    <source>
        <dbReference type="ARBA" id="ARBA00023242"/>
    </source>
</evidence>
<dbReference type="InterPro" id="IPR013087">
    <property type="entry name" value="Znf_C2H2_type"/>
</dbReference>
<feature type="domain" description="C2H2-type" evidence="11">
    <location>
        <begin position="2705"/>
        <end position="2734"/>
    </location>
</feature>
<feature type="region of interest" description="Disordered" evidence="10">
    <location>
        <begin position="2575"/>
        <end position="2601"/>
    </location>
</feature>
<evidence type="ECO:0000256" key="5">
    <source>
        <dbReference type="ARBA" id="ARBA00022833"/>
    </source>
</evidence>
<feature type="region of interest" description="Disordered" evidence="10">
    <location>
        <begin position="145"/>
        <end position="200"/>
    </location>
</feature>
<dbReference type="FunFam" id="3.30.160.60:FF:000145">
    <property type="entry name" value="Zinc finger protein 574"/>
    <property type="match status" value="1"/>
</dbReference>
<feature type="compositionally biased region" description="Acidic residues" evidence="10">
    <location>
        <begin position="2043"/>
        <end position="2083"/>
    </location>
</feature>
<feature type="region of interest" description="Disordered" evidence="10">
    <location>
        <begin position="91"/>
        <end position="129"/>
    </location>
</feature>
<feature type="compositionally biased region" description="Polar residues" evidence="10">
    <location>
        <begin position="2902"/>
        <end position="2913"/>
    </location>
</feature>
<keyword evidence="3" id="KW-0677">Repeat</keyword>
<organism evidence="12 13">
    <name type="scientific">Lingula anatina</name>
    <name type="common">Brachiopod</name>
    <name type="synonym">Lingula unguis</name>
    <dbReference type="NCBI Taxonomy" id="7574"/>
    <lineage>
        <taxon>Eukaryota</taxon>
        <taxon>Metazoa</taxon>
        <taxon>Spiralia</taxon>
        <taxon>Lophotrochozoa</taxon>
        <taxon>Brachiopoda</taxon>
        <taxon>Linguliformea</taxon>
        <taxon>Lingulata</taxon>
        <taxon>Lingulida</taxon>
        <taxon>Linguloidea</taxon>
        <taxon>Lingulidae</taxon>
        <taxon>Lingula</taxon>
    </lineage>
</organism>
<feature type="region of interest" description="Disordered" evidence="10">
    <location>
        <begin position="1820"/>
        <end position="1855"/>
    </location>
</feature>
<feature type="compositionally biased region" description="Basic residues" evidence="10">
    <location>
        <begin position="337"/>
        <end position="349"/>
    </location>
</feature>
<feature type="domain" description="C2H2-type" evidence="11">
    <location>
        <begin position="2632"/>
        <end position="2659"/>
    </location>
</feature>
<feature type="compositionally biased region" description="Low complexity" evidence="10">
    <location>
        <begin position="1664"/>
        <end position="1673"/>
    </location>
</feature>
<feature type="compositionally biased region" description="Polar residues" evidence="10">
    <location>
        <begin position="1639"/>
        <end position="1654"/>
    </location>
</feature>
<dbReference type="GO" id="GO:0008270">
    <property type="term" value="F:zinc ion binding"/>
    <property type="evidence" value="ECO:0007669"/>
    <property type="project" value="UniProtKB-KW"/>
</dbReference>
<feature type="compositionally biased region" description="Low complexity" evidence="10">
    <location>
        <begin position="148"/>
        <end position="168"/>
    </location>
</feature>
<feature type="compositionally biased region" description="Low complexity" evidence="10">
    <location>
        <begin position="175"/>
        <end position="200"/>
    </location>
</feature>
<feature type="compositionally biased region" description="Basic and acidic residues" evidence="10">
    <location>
        <begin position="2084"/>
        <end position="2095"/>
    </location>
</feature>
<feature type="compositionally biased region" description="Basic and acidic residues" evidence="10">
    <location>
        <begin position="2143"/>
        <end position="2154"/>
    </location>
</feature>
<comment type="subcellular location">
    <subcellularLocation>
        <location evidence="1">Nucleus</location>
    </subcellularLocation>
</comment>
<dbReference type="GO" id="GO:0005634">
    <property type="term" value="C:nucleus"/>
    <property type="evidence" value="ECO:0007669"/>
    <property type="project" value="UniProtKB-SubCell"/>
</dbReference>
<dbReference type="Gene3D" id="3.30.160.60">
    <property type="entry name" value="Classic Zinc Finger"/>
    <property type="match status" value="7"/>
</dbReference>
<feature type="region of interest" description="Disordered" evidence="10">
    <location>
        <begin position="2309"/>
        <end position="2357"/>
    </location>
</feature>
<feature type="compositionally biased region" description="Polar residues" evidence="10">
    <location>
        <begin position="2782"/>
        <end position="2810"/>
    </location>
</feature>
<feature type="region of interest" description="Disordered" evidence="10">
    <location>
        <begin position="1633"/>
        <end position="1706"/>
    </location>
</feature>
<dbReference type="RefSeq" id="XP_013409395.1">
    <property type="nucleotide sequence ID" value="XM_013553941.2"/>
</dbReference>
<feature type="compositionally biased region" description="Polar residues" evidence="10">
    <location>
        <begin position="669"/>
        <end position="695"/>
    </location>
</feature>
<feature type="compositionally biased region" description="Basic residues" evidence="10">
    <location>
        <begin position="1286"/>
        <end position="1297"/>
    </location>
</feature>
<dbReference type="FunFam" id="3.30.160.60:FF:000083">
    <property type="entry name" value="Immunodeficiency virus type I enhancer binding protein 1"/>
    <property type="match status" value="1"/>
</dbReference>
<feature type="domain" description="C2H2-type" evidence="11">
    <location>
        <begin position="2985"/>
        <end position="3013"/>
    </location>
</feature>
<feature type="compositionally biased region" description="Polar residues" evidence="10">
    <location>
        <begin position="1844"/>
        <end position="1853"/>
    </location>
</feature>
<feature type="region of interest" description="Disordered" evidence="10">
    <location>
        <begin position="1097"/>
        <end position="1117"/>
    </location>
</feature>
<evidence type="ECO:0000259" key="11">
    <source>
        <dbReference type="PROSITE" id="PS50157"/>
    </source>
</evidence>
<feature type="compositionally biased region" description="Low complexity" evidence="10">
    <location>
        <begin position="768"/>
        <end position="780"/>
    </location>
</feature>
<feature type="region of interest" description="Disordered" evidence="10">
    <location>
        <begin position="1249"/>
        <end position="1319"/>
    </location>
</feature>
<feature type="compositionally biased region" description="Polar residues" evidence="10">
    <location>
        <begin position="1308"/>
        <end position="1317"/>
    </location>
</feature>
<dbReference type="InParanoid" id="A0A1S3JG61"/>
<evidence type="ECO:0000313" key="12">
    <source>
        <dbReference type="Proteomes" id="UP000085678"/>
    </source>
</evidence>
<keyword evidence="4 9" id="KW-0863">Zinc-finger</keyword>
<dbReference type="Pfam" id="PF00096">
    <property type="entry name" value="zf-C2H2"/>
    <property type="match status" value="3"/>
</dbReference>
<dbReference type="PROSITE" id="PS00028">
    <property type="entry name" value="ZINC_FINGER_C2H2_1"/>
    <property type="match status" value="8"/>
</dbReference>
<keyword evidence="12" id="KW-1185">Reference proteome</keyword>
<feature type="compositionally biased region" description="Polar residues" evidence="10">
    <location>
        <begin position="2521"/>
        <end position="2530"/>
    </location>
</feature>
<feature type="region of interest" description="Disordered" evidence="10">
    <location>
        <begin position="2034"/>
        <end position="2197"/>
    </location>
</feature>
<evidence type="ECO:0000256" key="10">
    <source>
        <dbReference type="SAM" id="MobiDB-lite"/>
    </source>
</evidence>
<evidence type="ECO:0000256" key="3">
    <source>
        <dbReference type="ARBA" id="ARBA00022737"/>
    </source>
</evidence>
<dbReference type="InterPro" id="IPR036236">
    <property type="entry name" value="Znf_C2H2_sf"/>
</dbReference>
<sequence>MPRRKAVFPQSSKKSDSDVQGQVDLEGPGSKVSKTEVTSGMGTRRRRAVKKETEKAVTPGDADVIEATQESPVTKSTSVVYLAEDGCQAVKVVPTLPKKGRPPKSDGKRVRPSRKGKAPSPGSLEKRNLSLEALLEVTGSELQKVKQSQDIQSDASPQSQPATQSPAQGGAQQTQSALGAQPAQPAQLTQSVSQQPPQLQQVSGTIAKGLTGQAANPLMNQRPVVSAIQAKLIVDAASTNSSIPATMPPPVSTSVQQVVKIQTGERGVEKYELKSETLEQQGLKLIYTKHTADEPGTPLAPPGHPRNDIIGIRPMVPLGQSPGPGLPPALETPRIGPGRKRKHPPKPGKHICPYCGRGCAKPSVLQKHIRAHTGERPYPCVPCGFSFKTKSNLYKHCKSRSHLVKAGNAPPSGDGMKLEDGDNMEDDNIESDEVESDSEGDSAGDDSLDTSTTSETSISETRVSGLTSGVTVETSAKERLQQMIQQHRAAVAAASGTQQSIPLGRSLSSQGNEVMSGHKPGNDNLTGQRSEVKLMNSSNPSLSTRVVMTERQYYDIVNPGKPSPQTVLANALPSGEGLEMQYNVYIPQSAGGTNYQKIEKTFLKYENDSVNSMGNSEHLISQPTAAGGLDSGEKAAEKLLTSSVETLPDKTVKVTIQVAQKPGSGGSGRSTPNTIRQDSSNTIRQDSTSSLPESNLDTTYAVSESQITEILPAAGKDPKASRPVDHKNMTPEMLSERITQLMAANQEIVNQPMVEGPRPKISRQNSVSKSGGSTPLGSSSPRVLQLQGGAHPLSVSTSSQMAGAGSPRVVHIQPGTHPLGLNTPTHIPPSSNGTTAPSAPLAKPPTGNPPQTLEPHHFLGVGGALGRPPDKLGQPDPQGKHSHGAPSLLDPQQIQQNLLQTMETAGRSGAETHTSDVLSTTPQEIKIQIKLGKSVVSCQSGGGVASTSQSGGGVVSANQSEGTNVVISQVGGRLSSLSECQSTVLPPASVYFTKQAAGSPSLLSSMIAQPGLVTPALLQTAKSALGQGQGQNMNTEAQGHFMAESCQSQVMTQIQVTPDSLRKGQMTKPQVICPSHVQGHVSEQHHPVSVAVSVSSSNNSDSVVTSGGGGGGGVMSPDPSQGSVIKDLLLKGRNTAAHWVASSIRQGGTTVPVQPLGEDVTSSGVHTPLDSFGPYHCTGCNTSFRKPETLAMHRGNYCTGASMPQDGGIPGSMGLVSLGEQGRDATLASEQRVARERAIIQRFFPEITPTQGIVPPVSTSASAAPATSTTAVLSGEDSGVADGSAPRKKGRPKGSKNKPKDKDGNKINGPSQISVAPSSGGCGVNLIGQSYVQGEGQGSVIKSVDTTGVAATIARQDSKEGTRPPPLNIALAQVARDAGIASNTSSPVTPNTGEGTPQALWKLRLKGKLLMRRSMSVERMLSQEGDKSANNTPTPTKVVSTLTCPLPPEAPKIHAVSSLMGHGSKTLPLSFSSDSVNSDGNKGNTSDNTRLTKVIEHSRSKHCPGTDSRDDSITDSILVSAGPLSSQRRRLNSVSQVASPMIPLAQAGLMPLRAGRLVQGGESTSVRSVSSSPNMSSLNIATNSGNQLSFPALPLTTPVAHPPLLPQAMMMPPIGRARWHPDSATAELHSLSPGAAAGQRSQVTGQKSPITGQRSPVKISNAGTPVTPTTPVTGQMSPVEGTTSGQRSVIRSPTEGTCGEDSPKKSSPQAANLLLVLLGHSYPSLRADTHTSFCCVQRPQPMYVKQGHKKISMYSNWQTASINPIPAGLTTAQMLALYDSRQWIISTPTFMISALSEPKKGLLTHSSYWNFYSKQREEMTQQVETLSQHSQLTPQTVDPHKTQPENQGETLQQDKLVKAVTTETSVKRNGDFNTGRDSTGDTVEIKMEVTTPVKSETSESSSQSLSSGHSGHSGDLDMTLTPASSNKSFTGGYVSKEEYVYIRGRGRGKYVCEECGIRCKKPSMLKKHIRTHTDFRPYHCRHCNFSFKTKGNLTKHMKSKTHHKKCMELGIVPVPVTVDDSQIDPRALAKQIEISKESKIIEEENGSEEDGTDNDEDDESDDEEEDEDSSDCDGLLIDEEREDEDVRGRQHERKMGVVKRPRKRVESESSVGSTPKYIKLSPGIAMKVSTSESKRRSSAQKALKFEKSEEEGSSHSRLGTVYGFHRQPSVVRPENTGDKSTDPGTGQRTDIDAEVAKSLLDLSNQGSVSRVVHIQGNHQGVGAESDLRVSQSDLTASQSDLTASQSEQNVPEVDTDNRQADRLCGRSGAVSLQLSHASSSQPAPQGAAMVDTYRIRAIHQYDGERSFMTTSEGGVVERRRRGQKRKDLDGAGGSPQKSPHRRPVPPSNLPLHTVQQSSGSDLALMSGFAPPIYPYGLESPVTPGDGSSYKFIPVPLPSPVVSSRSPLRTGGSGHQLYPYHASAFSLSSTVGSCPVPSNSVGQGQQVSSSLTTIHHPVSTMATHSGRLLHSNHLVSTGKLGHGAVVIPATTSNNLPPSMQQLVHVAVSQKLLSQFAPGSAMAQTLDDSGTRTGDAGSHDLGSHDQPIDLSMHDEKKSSVQKLQTMVSDIAVVATSPLSPTLNPERQPSDSKTKCQTSSSQVTYVSGDNKAPYEIVPIPGQVIDNSDSLVDGKYVCAVCNKSFPQQHQLTLHKNIHAIERPHKCDDCSISFRTLGHLQKHQRSESHHKSHSINRQFGTPTTDNPRPFRCEDCNIAFRIHGHLAKHLRSKAHIASLERLAKIPPGALVLLEKNDLSLIDATDGQTSLESIQQMLSEHEEGARGTGVQSLVKQGPSGTPTSQWSTPHCHGSSLNVSTSLPQPIPATHSQHIPSSSAQFLQTHAIPQSHVWHNPSSTVQHVPASFPPPPLLVQTTQGAPATGTLPQHVNSASVYENVQSQGIPTTTMARQGSAESQQVAPEVLEQRSPQSDSREDGLVFAFCGREGYRPNPLKSNANVSVEIKSEPIEMHDIKTQEAGYGDRHHSESCVLKCQLCGKECIGQESLRYHLVESHHAGAPRQAGPLPVSAPSAGSSMAAGPPLRECNICYQTFGSISALKVNK</sequence>
<feature type="region of interest" description="Disordered" evidence="10">
    <location>
        <begin position="750"/>
        <end position="888"/>
    </location>
</feature>
<dbReference type="OrthoDB" id="10042249at2759"/>
<dbReference type="Proteomes" id="UP000085678">
    <property type="component" value="Unplaced"/>
</dbReference>
<keyword evidence="2" id="KW-0479">Metal-binding</keyword>
<accession>A0A1S3JG61</accession>
<dbReference type="GeneID" id="106172980"/>
<dbReference type="FunCoup" id="A0A1S3JG61">
    <property type="interactions" value="209"/>
</dbReference>
<feature type="compositionally biased region" description="Polar residues" evidence="10">
    <location>
        <begin position="2228"/>
        <end position="2249"/>
    </location>
</feature>
<feature type="compositionally biased region" description="Polar residues" evidence="10">
    <location>
        <begin position="2592"/>
        <end position="2601"/>
    </location>
</feature>
<evidence type="ECO:0000256" key="2">
    <source>
        <dbReference type="ARBA" id="ARBA00022723"/>
    </source>
</evidence>